<reference evidence="2" key="1">
    <citation type="submission" date="2016-05" db="EMBL/GenBank/DDBJ databases">
        <title>Whole genome shotgun sequencing of cultured foodborne pathogen.</title>
        <authorList>
            <person name="Zheng J."/>
            <person name="Timme R."/>
            <person name="Allard M."/>
            <person name="Strain E."/>
            <person name="Luo Y."/>
            <person name="Brown E."/>
        </authorList>
    </citation>
    <scope>NUCLEOTIDE SEQUENCE [LARGE SCALE GENOMIC DNA]</scope>
    <source>
        <strain evidence="2">CFSAN034343</strain>
    </source>
</reference>
<keyword evidence="2" id="KW-1185">Reference proteome</keyword>
<name>A0ABX2ZGE9_PAEPO</name>
<organism evidence="1 2">
    <name type="scientific">Paenibacillus polymyxa</name>
    <name type="common">Bacillus polymyxa</name>
    <dbReference type="NCBI Taxonomy" id="1406"/>
    <lineage>
        <taxon>Bacteria</taxon>
        <taxon>Bacillati</taxon>
        <taxon>Bacillota</taxon>
        <taxon>Bacilli</taxon>
        <taxon>Bacillales</taxon>
        <taxon>Paenibacillaceae</taxon>
        <taxon>Paenibacillus</taxon>
    </lineage>
</organism>
<protein>
    <submittedName>
        <fullName evidence="1">Uncharacterized protein</fullName>
    </submittedName>
</protein>
<dbReference type="EMBL" id="LYND01000123">
    <property type="protein sequence ID" value="ODA09258.1"/>
    <property type="molecule type" value="Genomic_DNA"/>
</dbReference>
<gene>
    <name evidence="1" type="ORF">A7312_26760</name>
</gene>
<sequence>MNKFTSLHHLNLFIHMGMDYPLSSRVYPYFYKKGFKIKFISFSLPIPQTTRKNVIKEINSTINTSVVPELIYENIENNELLLVECKLLDIVYDVENRDNKQAFGYLSLNSRELFDFLGEDRKESESRLLYSVLDDYKDSYDQVLNKISSVVKKAANEHLAYDVSSIKVEDDQISLCIKNDKDGQIGEFLITSDPLLLIIPLDPEVNMKDEYGRQAIEESLRMTIASKICPFVGFRDIEFNLEEICKEIIPVWEAWSKTPKAKVRELIKYYMRQLSKELEKKGLIINFQRGIYSIDKTDIKTGEKVRSFFRSSGSNHLASKSLDTLEQMVIEEWIGELG</sequence>
<accession>A0ABX2ZGE9</accession>
<evidence type="ECO:0000313" key="1">
    <source>
        <dbReference type="EMBL" id="ODA09258.1"/>
    </source>
</evidence>
<comment type="caution">
    <text evidence="1">The sequence shown here is derived from an EMBL/GenBank/DDBJ whole genome shotgun (WGS) entry which is preliminary data.</text>
</comment>
<evidence type="ECO:0000313" key="2">
    <source>
        <dbReference type="Proteomes" id="UP000094974"/>
    </source>
</evidence>
<dbReference type="RefSeq" id="WP_068939535.1">
    <property type="nucleotide sequence ID" value="NZ_LYND01000123.1"/>
</dbReference>
<dbReference type="Proteomes" id="UP000094974">
    <property type="component" value="Unassembled WGS sequence"/>
</dbReference>
<proteinExistence type="predicted"/>